<evidence type="ECO:0000313" key="4">
    <source>
        <dbReference type="Proteomes" id="UP000823790"/>
    </source>
</evidence>
<dbReference type="InterPro" id="IPR043128">
    <property type="entry name" value="Rev_trsase/Diguanyl_cyclase"/>
</dbReference>
<feature type="domain" description="GGDEF" evidence="2">
    <location>
        <begin position="286"/>
        <end position="419"/>
    </location>
</feature>
<dbReference type="InterPro" id="IPR052163">
    <property type="entry name" value="DGC-Regulatory_Protein"/>
</dbReference>
<dbReference type="RefSeq" id="WP_209619113.1">
    <property type="nucleotide sequence ID" value="NZ_JAGJRS010000018.1"/>
</dbReference>
<feature type="transmembrane region" description="Helical" evidence="1">
    <location>
        <begin position="118"/>
        <end position="135"/>
    </location>
</feature>
<dbReference type="InterPro" id="IPR029787">
    <property type="entry name" value="Nucleotide_cyclase"/>
</dbReference>
<proteinExistence type="predicted"/>
<gene>
    <name evidence="3" type="ORF">J7I44_08785</name>
</gene>
<dbReference type="Proteomes" id="UP000823790">
    <property type="component" value="Unassembled WGS sequence"/>
</dbReference>
<keyword evidence="1" id="KW-0812">Transmembrane</keyword>
<dbReference type="NCBIfam" id="TIGR00254">
    <property type="entry name" value="GGDEF"/>
    <property type="match status" value="1"/>
</dbReference>
<organism evidence="3 4">
    <name type="scientific">Frateuria flava</name>
    <dbReference type="NCBI Taxonomy" id="2821489"/>
    <lineage>
        <taxon>Bacteria</taxon>
        <taxon>Pseudomonadati</taxon>
        <taxon>Pseudomonadota</taxon>
        <taxon>Gammaproteobacteria</taxon>
        <taxon>Lysobacterales</taxon>
        <taxon>Rhodanobacteraceae</taxon>
        <taxon>Frateuria</taxon>
    </lineage>
</organism>
<sequence>MNLSVVPDFLAIGGLVLVFAALLRKTGQTRPRYWLVGWAMILVHIVAQFVERNLAAGPAADAALAVSLSMLLLTSVAFIWAGSDARLAWWRDLAITLAAAVPDVAFFVLAAYGADARLAYLLCTALGMASTAWVFRRDRRKPSWCVPIVVGIYAVQATFAWQGAIDQALNWMLFWHYLAVAFCFYRGAARPSVGVAFTTLSFVAWAAVFPVASALEPWLAGWGIQDEAWNLPKFLVATGMIFTLLEEQIGHAEHASQHDALTGLPNRRVFANRLAQALRRARESGGRMAMLVIDLNDFKRINDTLGHAAGDALLHFVAQRLQQGIRAGDTLARLGGDEFAAILPEVADRAGALARAERLARAFDASTEFQGLQLSIGASIGLALYPDDGQDETRLYAAADRAMYASKVAERTPPQSDADPEPA</sequence>
<dbReference type="CDD" id="cd01949">
    <property type="entry name" value="GGDEF"/>
    <property type="match status" value="1"/>
</dbReference>
<dbReference type="EMBL" id="JAGJRS010000018">
    <property type="protein sequence ID" value="MBP1474395.1"/>
    <property type="molecule type" value="Genomic_DNA"/>
</dbReference>
<accession>A0ABS4DMV0</accession>
<dbReference type="InterPro" id="IPR000160">
    <property type="entry name" value="GGDEF_dom"/>
</dbReference>
<dbReference type="PANTHER" id="PTHR46663">
    <property type="entry name" value="DIGUANYLATE CYCLASE DGCT-RELATED"/>
    <property type="match status" value="1"/>
</dbReference>
<protein>
    <submittedName>
        <fullName evidence="3">GGDEF domain-containing protein</fullName>
    </submittedName>
</protein>
<name>A0ABS4DMV0_9GAMM</name>
<feature type="transmembrane region" description="Helical" evidence="1">
    <location>
        <begin position="192"/>
        <end position="212"/>
    </location>
</feature>
<dbReference type="Gene3D" id="3.30.70.270">
    <property type="match status" value="1"/>
</dbReference>
<evidence type="ECO:0000313" key="3">
    <source>
        <dbReference type="EMBL" id="MBP1474395.1"/>
    </source>
</evidence>
<keyword evidence="1" id="KW-1133">Transmembrane helix</keyword>
<feature type="transmembrane region" description="Helical" evidence="1">
    <location>
        <begin position="144"/>
        <end position="162"/>
    </location>
</feature>
<keyword evidence="1" id="KW-0472">Membrane</keyword>
<feature type="transmembrane region" description="Helical" evidence="1">
    <location>
        <begin position="32"/>
        <end position="50"/>
    </location>
</feature>
<feature type="transmembrane region" description="Helical" evidence="1">
    <location>
        <begin position="168"/>
        <end position="185"/>
    </location>
</feature>
<feature type="transmembrane region" description="Helical" evidence="1">
    <location>
        <begin position="6"/>
        <end position="23"/>
    </location>
</feature>
<comment type="caution">
    <text evidence="3">The sequence shown here is derived from an EMBL/GenBank/DDBJ whole genome shotgun (WGS) entry which is preliminary data.</text>
</comment>
<feature type="transmembrane region" description="Helical" evidence="1">
    <location>
        <begin position="93"/>
        <end position="112"/>
    </location>
</feature>
<reference evidence="3 4" key="1">
    <citation type="submission" date="2021-04" db="EMBL/GenBank/DDBJ databases">
        <authorList>
            <person name="Huq M.A."/>
        </authorList>
    </citation>
    <scope>NUCLEOTIDE SEQUENCE [LARGE SCALE GENOMIC DNA]</scope>
    <source>
        <strain evidence="3 4">MAH-13</strain>
    </source>
</reference>
<dbReference type="Pfam" id="PF00990">
    <property type="entry name" value="GGDEF"/>
    <property type="match status" value="1"/>
</dbReference>
<dbReference type="PROSITE" id="PS50887">
    <property type="entry name" value="GGDEF"/>
    <property type="match status" value="1"/>
</dbReference>
<feature type="transmembrane region" description="Helical" evidence="1">
    <location>
        <begin position="62"/>
        <end position="81"/>
    </location>
</feature>
<dbReference type="PANTHER" id="PTHR46663:SF2">
    <property type="entry name" value="GGDEF DOMAIN-CONTAINING PROTEIN"/>
    <property type="match status" value="1"/>
</dbReference>
<keyword evidence="4" id="KW-1185">Reference proteome</keyword>
<dbReference type="SMART" id="SM00267">
    <property type="entry name" value="GGDEF"/>
    <property type="match status" value="1"/>
</dbReference>
<dbReference type="SUPFAM" id="SSF55073">
    <property type="entry name" value="Nucleotide cyclase"/>
    <property type="match status" value="1"/>
</dbReference>
<evidence type="ECO:0000256" key="1">
    <source>
        <dbReference type="SAM" id="Phobius"/>
    </source>
</evidence>
<evidence type="ECO:0000259" key="2">
    <source>
        <dbReference type="PROSITE" id="PS50887"/>
    </source>
</evidence>